<gene>
    <name evidence="2" type="ORF">PZE19_11585</name>
</gene>
<dbReference type="EMBL" id="JARRAG010000002">
    <property type="protein sequence ID" value="MDG3004417.1"/>
    <property type="molecule type" value="Genomic_DNA"/>
</dbReference>
<protein>
    <submittedName>
        <fullName evidence="2">Uncharacterized protein</fullName>
    </submittedName>
</protein>
<name>A0ABT6F9Z4_9BACT</name>
<sequence>MLSVVLSAACLAIAPPLQEAKKPRAARPEAAPPALTVADRVTLRDGKVLLGLVTSPAAGPRVGFDMLVRRDWAQAHVPELAARWIRNAETMRKPALAERRKRLEAWRDERGKAGGDRVATWIDGELKRLDDPNGLDAPLLSVRIARDGCRSAERNSDASRRMLALAWLCGLPDAEDRPPGEVQDAIEGRGFTADGDEVPPLDKLMPIVAEPEAKWLARRAATEVSVDAGRRFLRYNNLLLPDPADGGRPLDAPLDLGSALGEIGKLLDPDAAAVDPLAPALAKIAAKGGAGAVVTRMDMAPDLSRVQVDVALWVRGPQGWVLYGSRNATVRPEEVDPGAAADIGQDPQVQSVFKIAESLGLGAVAGEMRERSLRMGAATARALGQARSAFSQELNGLAFPVLEASPETAPAPPPAGGTPAAPASRPAPRP</sequence>
<organism evidence="2 3">
    <name type="scientific">Paludisphaera mucosa</name>
    <dbReference type="NCBI Taxonomy" id="3030827"/>
    <lineage>
        <taxon>Bacteria</taxon>
        <taxon>Pseudomonadati</taxon>
        <taxon>Planctomycetota</taxon>
        <taxon>Planctomycetia</taxon>
        <taxon>Isosphaerales</taxon>
        <taxon>Isosphaeraceae</taxon>
        <taxon>Paludisphaera</taxon>
    </lineage>
</organism>
<reference evidence="2 3" key="1">
    <citation type="submission" date="2023-03" db="EMBL/GenBank/DDBJ databases">
        <title>Paludisphaera mucosa sp. nov. a novel planctomycete from northern fen.</title>
        <authorList>
            <person name="Ivanova A."/>
        </authorList>
    </citation>
    <scope>NUCLEOTIDE SEQUENCE [LARGE SCALE GENOMIC DNA]</scope>
    <source>
        <strain evidence="2 3">Pla2</strain>
    </source>
</reference>
<evidence type="ECO:0000256" key="1">
    <source>
        <dbReference type="SAM" id="MobiDB-lite"/>
    </source>
</evidence>
<dbReference type="Proteomes" id="UP001216907">
    <property type="component" value="Unassembled WGS sequence"/>
</dbReference>
<accession>A0ABT6F9Z4</accession>
<evidence type="ECO:0000313" key="2">
    <source>
        <dbReference type="EMBL" id="MDG3004417.1"/>
    </source>
</evidence>
<comment type="caution">
    <text evidence="2">The sequence shown here is derived from an EMBL/GenBank/DDBJ whole genome shotgun (WGS) entry which is preliminary data.</text>
</comment>
<dbReference type="RefSeq" id="WP_277860775.1">
    <property type="nucleotide sequence ID" value="NZ_JARRAG010000002.1"/>
</dbReference>
<feature type="region of interest" description="Disordered" evidence="1">
    <location>
        <begin position="401"/>
        <end position="430"/>
    </location>
</feature>
<evidence type="ECO:0000313" key="3">
    <source>
        <dbReference type="Proteomes" id="UP001216907"/>
    </source>
</evidence>
<proteinExistence type="predicted"/>
<keyword evidence="3" id="KW-1185">Reference proteome</keyword>